<keyword evidence="1" id="KW-0732">Signal</keyword>
<reference evidence="2 3" key="1">
    <citation type="journal article" date="2019" name="Sci. Rep.">
        <title>Orb-weaving spider Araneus ventricosus genome elucidates the spidroin gene catalogue.</title>
        <authorList>
            <person name="Kono N."/>
            <person name="Nakamura H."/>
            <person name="Ohtoshi R."/>
            <person name="Moran D.A.P."/>
            <person name="Shinohara A."/>
            <person name="Yoshida Y."/>
            <person name="Fujiwara M."/>
            <person name="Mori M."/>
            <person name="Tomita M."/>
            <person name="Arakawa K."/>
        </authorList>
    </citation>
    <scope>NUCLEOTIDE SEQUENCE [LARGE SCALE GENOMIC DNA]</scope>
</reference>
<comment type="caution">
    <text evidence="2">The sequence shown here is derived from an EMBL/GenBank/DDBJ whole genome shotgun (WGS) entry which is preliminary data.</text>
</comment>
<dbReference type="Proteomes" id="UP000499080">
    <property type="component" value="Unassembled WGS sequence"/>
</dbReference>
<protein>
    <recommendedName>
        <fullName evidence="4">Secreted protein</fullName>
    </recommendedName>
</protein>
<evidence type="ECO:0000313" key="2">
    <source>
        <dbReference type="EMBL" id="GBL82971.1"/>
    </source>
</evidence>
<sequence length="92" mass="10409">MPRMQCVFVIETLFPRFVSGLVVRGRTWRFVVGRNPTNRTVPRTRAQSTTLSRDVCTSCTEVSFGDSLAFEARAFANISPEDRATPKLLEQQ</sequence>
<feature type="chain" id="PRO_5021426253" description="Secreted protein" evidence="1">
    <location>
        <begin position="21"/>
        <end position="92"/>
    </location>
</feature>
<evidence type="ECO:0000256" key="1">
    <source>
        <dbReference type="SAM" id="SignalP"/>
    </source>
</evidence>
<name>A0A4Y2ASL1_ARAVE</name>
<gene>
    <name evidence="2" type="ORF">AVEN_106468_1</name>
</gene>
<keyword evidence="3" id="KW-1185">Reference proteome</keyword>
<evidence type="ECO:0000313" key="3">
    <source>
        <dbReference type="Proteomes" id="UP000499080"/>
    </source>
</evidence>
<accession>A0A4Y2ASL1</accession>
<feature type="signal peptide" evidence="1">
    <location>
        <begin position="1"/>
        <end position="20"/>
    </location>
</feature>
<evidence type="ECO:0008006" key="4">
    <source>
        <dbReference type="Google" id="ProtNLM"/>
    </source>
</evidence>
<proteinExistence type="predicted"/>
<organism evidence="2 3">
    <name type="scientific">Araneus ventricosus</name>
    <name type="common">Orbweaver spider</name>
    <name type="synonym">Epeira ventricosa</name>
    <dbReference type="NCBI Taxonomy" id="182803"/>
    <lineage>
        <taxon>Eukaryota</taxon>
        <taxon>Metazoa</taxon>
        <taxon>Ecdysozoa</taxon>
        <taxon>Arthropoda</taxon>
        <taxon>Chelicerata</taxon>
        <taxon>Arachnida</taxon>
        <taxon>Araneae</taxon>
        <taxon>Araneomorphae</taxon>
        <taxon>Entelegynae</taxon>
        <taxon>Araneoidea</taxon>
        <taxon>Araneidae</taxon>
        <taxon>Araneus</taxon>
    </lineage>
</organism>
<dbReference type="AlphaFoldDB" id="A0A4Y2ASL1"/>
<dbReference type="EMBL" id="BGPR01000030">
    <property type="protein sequence ID" value="GBL82971.1"/>
    <property type="molecule type" value="Genomic_DNA"/>
</dbReference>